<proteinExistence type="predicted"/>
<reference evidence="1" key="1">
    <citation type="journal article" date="2012" name="Nature">
        <title>The oyster genome reveals stress adaptation and complexity of shell formation.</title>
        <authorList>
            <person name="Zhang G."/>
            <person name="Fang X."/>
            <person name="Guo X."/>
            <person name="Li L."/>
            <person name="Luo R."/>
            <person name="Xu F."/>
            <person name="Yang P."/>
            <person name="Zhang L."/>
            <person name="Wang X."/>
            <person name="Qi H."/>
            <person name="Xiong Z."/>
            <person name="Que H."/>
            <person name="Xie Y."/>
            <person name="Holland P.W."/>
            <person name="Paps J."/>
            <person name="Zhu Y."/>
            <person name="Wu F."/>
            <person name="Chen Y."/>
            <person name="Wang J."/>
            <person name="Peng C."/>
            <person name="Meng J."/>
            <person name="Yang L."/>
            <person name="Liu J."/>
            <person name="Wen B."/>
            <person name="Zhang N."/>
            <person name="Huang Z."/>
            <person name="Zhu Q."/>
            <person name="Feng Y."/>
            <person name="Mount A."/>
            <person name="Hedgecock D."/>
            <person name="Xu Z."/>
            <person name="Liu Y."/>
            <person name="Domazet-Loso T."/>
            <person name="Du Y."/>
            <person name="Sun X."/>
            <person name="Zhang S."/>
            <person name="Liu B."/>
            <person name="Cheng P."/>
            <person name="Jiang X."/>
            <person name="Li J."/>
            <person name="Fan D."/>
            <person name="Wang W."/>
            <person name="Fu W."/>
            <person name="Wang T."/>
            <person name="Wang B."/>
            <person name="Zhang J."/>
            <person name="Peng Z."/>
            <person name="Li Y."/>
            <person name="Li N."/>
            <person name="Wang J."/>
            <person name="Chen M."/>
            <person name="He Y."/>
            <person name="Tan F."/>
            <person name="Song X."/>
            <person name="Zheng Q."/>
            <person name="Huang R."/>
            <person name="Yang H."/>
            <person name="Du X."/>
            <person name="Chen L."/>
            <person name="Yang M."/>
            <person name="Gaffney P.M."/>
            <person name="Wang S."/>
            <person name="Luo L."/>
            <person name="She Z."/>
            <person name="Ming Y."/>
            <person name="Huang W."/>
            <person name="Zhang S."/>
            <person name="Huang B."/>
            <person name="Zhang Y."/>
            <person name="Qu T."/>
            <person name="Ni P."/>
            <person name="Miao G."/>
            <person name="Wang J."/>
            <person name="Wang Q."/>
            <person name="Steinberg C.E."/>
            <person name="Wang H."/>
            <person name="Li N."/>
            <person name="Qian L."/>
            <person name="Zhang G."/>
            <person name="Li Y."/>
            <person name="Yang H."/>
            <person name="Liu X."/>
            <person name="Wang J."/>
            <person name="Yin Y."/>
            <person name="Wang J."/>
        </authorList>
    </citation>
    <scope>NUCLEOTIDE SEQUENCE [LARGE SCALE GENOMIC DNA]</scope>
    <source>
        <strain evidence="1">05x7-T-G4-1.051#20</strain>
    </source>
</reference>
<protein>
    <submittedName>
        <fullName evidence="1">Uncharacterized protein</fullName>
    </submittedName>
</protein>
<dbReference type="EMBL" id="JH818916">
    <property type="protein sequence ID" value="EKC39209.1"/>
    <property type="molecule type" value="Genomic_DNA"/>
</dbReference>
<organism evidence="1">
    <name type="scientific">Magallana gigas</name>
    <name type="common">Pacific oyster</name>
    <name type="synonym">Crassostrea gigas</name>
    <dbReference type="NCBI Taxonomy" id="29159"/>
    <lineage>
        <taxon>Eukaryota</taxon>
        <taxon>Metazoa</taxon>
        <taxon>Spiralia</taxon>
        <taxon>Lophotrochozoa</taxon>
        <taxon>Mollusca</taxon>
        <taxon>Bivalvia</taxon>
        <taxon>Autobranchia</taxon>
        <taxon>Pteriomorphia</taxon>
        <taxon>Ostreida</taxon>
        <taxon>Ostreoidea</taxon>
        <taxon>Ostreidae</taxon>
        <taxon>Magallana</taxon>
    </lineage>
</organism>
<sequence length="409" mass="46402">MPKIKTLRRTSRNALEHSPSFNYTCRRRNGLSHKQNLPLTFCNPKQRLSTLKMRRAGASEDIECSPNLFPHFIHVCNLTTDFTDRAAKVTKIPQHQFTLERMKLYFKVQRLDTLNTQSMPCGQANMSSFPTICVCNEEQINIRNGVLYMGEKTFKKTKNMLNVSNLDTIAIRSAITDPEVREIHEALTTLLETPLWEILVEIKQNIKLSDASHKVDMLSMELDVLLNTVKHVTFRDMISDRVPERQAYSDIPEAVKDYLLRKREINGFGILNNNDFRIGASTSVTKGLITSPEFHLNTTGGRAELFFVSDIADIPFAKRGDSGSIVFMIENSSALDTVHVIGMVSGGFTLRQPSGEDEKVDKNRKTEKKDDEGAKKEVSCNGDVTCFRMDKTVEFLRKKGIDVSFKNQI</sequence>
<accession>K1R6N1</accession>
<gene>
    <name evidence="1" type="ORF">CGI_10012620</name>
</gene>
<name>K1R6N1_MAGGI</name>
<dbReference type="AlphaFoldDB" id="K1R6N1"/>
<dbReference type="HOGENOM" id="CLU_601647_0_0_1"/>
<evidence type="ECO:0000313" key="1">
    <source>
        <dbReference type="EMBL" id="EKC39209.1"/>
    </source>
</evidence>
<dbReference type="InParanoid" id="K1R6N1"/>